<name>A0ABQ4WNJ6_9ASTR</name>
<dbReference type="EMBL" id="BQNB010008779">
    <property type="protein sequence ID" value="GJS54181.1"/>
    <property type="molecule type" value="Genomic_DNA"/>
</dbReference>
<comment type="caution">
    <text evidence="2">The sequence shown here is derived from an EMBL/GenBank/DDBJ whole genome shotgun (WGS) entry which is preliminary data.</text>
</comment>
<evidence type="ECO:0000256" key="1">
    <source>
        <dbReference type="SAM" id="MobiDB-lite"/>
    </source>
</evidence>
<proteinExistence type="predicted"/>
<evidence type="ECO:0000313" key="2">
    <source>
        <dbReference type="EMBL" id="GJS54181.1"/>
    </source>
</evidence>
<feature type="compositionally biased region" description="Polar residues" evidence="1">
    <location>
        <begin position="1"/>
        <end position="27"/>
    </location>
</feature>
<reference evidence="2" key="1">
    <citation type="journal article" date="2022" name="Int. J. Mol. Sci.">
        <title>Draft Genome of Tanacetum Coccineum: Genomic Comparison of Closely Related Tanacetum-Family Plants.</title>
        <authorList>
            <person name="Yamashiro T."/>
            <person name="Shiraishi A."/>
            <person name="Nakayama K."/>
            <person name="Satake H."/>
        </authorList>
    </citation>
    <scope>NUCLEOTIDE SEQUENCE</scope>
</reference>
<feature type="region of interest" description="Disordered" evidence="1">
    <location>
        <begin position="1"/>
        <end position="29"/>
    </location>
</feature>
<reference evidence="2" key="2">
    <citation type="submission" date="2022-01" db="EMBL/GenBank/DDBJ databases">
        <authorList>
            <person name="Yamashiro T."/>
            <person name="Shiraishi A."/>
            <person name="Satake H."/>
            <person name="Nakayama K."/>
        </authorList>
    </citation>
    <scope>NUCLEOTIDE SEQUENCE</scope>
</reference>
<organism evidence="2 3">
    <name type="scientific">Tanacetum coccineum</name>
    <dbReference type="NCBI Taxonomy" id="301880"/>
    <lineage>
        <taxon>Eukaryota</taxon>
        <taxon>Viridiplantae</taxon>
        <taxon>Streptophyta</taxon>
        <taxon>Embryophyta</taxon>
        <taxon>Tracheophyta</taxon>
        <taxon>Spermatophyta</taxon>
        <taxon>Magnoliopsida</taxon>
        <taxon>eudicotyledons</taxon>
        <taxon>Gunneridae</taxon>
        <taxon>Pentapetalae</taxon>
        <taxon>asterids</taxon>
        <taxon>campanulids</taxon>
        <taxon>Asterales</taxon>
        <taxon>Asteraceae</taxon>
        <taxon>Asteroideae</taxon>
        <taxon>Anthemideae</taxon>
        <taxon>Anthemidinae</taxon>
        <taxon>Tanacetum</taxon>
    </lineage>
</organism>
<evidence type="ECO:0000313" key="3">
    <source>
        <dbReference type="Proteomes" id="UP001151760"/>
    </source>
</evidence>
<feature type="region of interest" description="Disordered" evidence="1">
    <location>
        <begin position="142"/>
        <end position="164"/>
    </location>
</feature>
<sequence length="201" mass="22709">MIFQRYISNSKVTSQSSKGANDPSPLTSFYRDEGQEVKSKLNTMTVVKSKEKTKSYNHIHNKYEWNAPRCGTCLIYGHSFKSYSKAVKVEIHLQTLNEEDKVFEDVGNSNAKNDGYVVTDATKVGEDIDNDVEDVFHVTAQSMTSPSKRAGGSGGANEAGFSEDEDYDMYDGYEDCADDLTEEHKTFYQAWDINFRSKVER</sequence>
<dbReference type="Proteomes" id="UP001151760">
    <property type="component" value="Unassembled WGS sequence"/>
</dbReference>
<accession>A0ABQ4WNJ6</accession>
<keyword evidence="3" id="KW-1185">Reference proteome</keyword>
<protein>
    <submittedName>
        <fullName evidence="2">Uncharacterized protein</fullName>
    </submittedName>
</protein>
<gene>
    <name evidence="2" type="ORF">Tco_0627543</name>
</gene>